<dbReference type="Proteomes" id="UP001357223">
    <property type="component" value="Chromosome"/>
</dbReference>
<evidence type="ECO:0000313" key="1">
    <source>
        <dbReference type="EMBL" id="WVX84260.1"/>
    </source>
</evidence>
<dbReference type="RefSeq" id="WP_338453133.1">
    <property type="nucleotide sequence ID" value="NZ_CP137640.1"/>
</dbReference>
<keyword evidence="2" id="KW-1185">Reference proteome</keyword>
<gene>
    <name evidence="1" type="ORF">R4Z09_15420</name>
</gene>
<protein>
    <submittedName>
        <fullName evidence="1">Uncharacterized protein</fullName>
    </submittedName>
</protein>
<accession>A0ABZ2CQP9</accession>
<dbReference type="EMBL" id="CP137640">
    <property type="protein sequence ID" value="WVX84260.1"/>
    <property type="molecule type" value="Genomic_DNA"/>
</dbReference>
<proteinExistence type="predicted"/>
<reference evidence="1 2" key="1">
    <citation type="submission" date="2023-10" db="EMBL/GenBank/DDBJ databases">
        <title>Niallia locisalis sp.nov. isolated from a salt pond sample.</title>
        <authorList>
            <person name="Li X.-J."/>
            <person name="Dong L."/>
        </authorList>
    </citation>
    <scope>NUCLEOTIDE SEQUENCE [LARGE SCALE GENOMIC DNA]</scope>
    <source>
        <strain evidence="1 2">DSM 29761</strain>
    </source>
</reference>
<sequence length="71" mass="8581">MFEDFEVSHLFKGQVHEHPHFSLNIQGHEYKGMVQDDKIHWYNPHPKQRFEEEHVNAIESKVQDLMSDHLQ</sequence>
<evidence type="ECO:0000313" key="2">
    <source>
        <dbReference type="Proteomes" id="UP001357223"/>
    </source>
</evidence>
<name>A0ABZ2CQP9_9BACI</name>
<organism evidence="1 2">
    <name type="scientific">Niallia oryzisoli</name>
    <dbReference type="NCBI Taxonomy" id="1737571"/>
    <lineage>
        <taxon>Bacteria</taxon>
        <taxon>Bacillati</taxon>
        <taxon>Bacillota</taxon>
        <taxon>Bacilli</taxon>
        <taxon>Bacillales</taxon>
        <taxon>Bacillaceae</taxon>
        <taxon>Niallia</taxon>
    </lineage>
</organism>